<evidence type="ECO:0000313" key="3">
    <source>
        <dbReference type="Proteomes" id="UP000494106"/>
    </source>
</evidence>
<comment type="caution">
    <text evidence="2">The sequence shown here is derived from an EMBL/GenBank/DDBJ whole genome shotgun (WGS) entry which is preliminary data.</text>
</comment>
<evidence type="ECO:0000313" key="2">
    <source>
        <dbReference type="EMBL" id="CAB3240034.1"/>
    </source>
</evidence>
<keyword evidence="3" id="KW-1185">Reference proteome</keyword>
<accession>A0A8S1A3U5</accession>
<gene>
    <name evidence="2" type="ORF">APLA_LOCUS8188</name>
</gene>
<dbReference type="AlphaFoldDB" id="A0A8S1A3U5"/>
<reference evidence="2 3" key="1">
    <citation type="submission" date="2020-04" db="EMBL/GenBank/DDBJ databases">
        <authorList>
            <person name="Wallbank WR R."/>
            <person name="Pardo Diaz C."/>
            <person name="Kozak K."/>
            <person name="Martin S."/>
            <person name="Jiggins C."/>
            <person name="Moest M."/>
            <person name="Warren A I."/>
            <person name="Byers J.R.P. K."/>
            <person name="Montejo-Kovacevich G."/>
            <person name="Yen C E."/>
        </authorList>
    </citation>
    <scope>NUCLEOTIDE SEQUENCE [LARGE SCALE GENOMIC DNA]</scope>
</reference>
<dbReference type="EMBL" id="CADEBC010000503">
    <property type="protein sequence ID" value="CAB3240034.1"/>
    <property type="molecule type" value="Genomic_DNA"/>
</dbReference>
<evidence type="ECO:0000256" key="1">
    <source>
        <dbReference type="SAM" id="MobiDB-lite"/>
    </source>
</evidence>
<protein>
    <submittedName>
        <fullName evidence="2">Uncharacterized protein</fullName>
    </submittedName>
</protein>
<feature type="region of interest" description="Disordered" evidence="1">
    <location>
        <begin position="1"/>
        <end position="20"/>
    </location>
</feature>
<dbReference type="Proteomes" id="UP000494106">
    <property type="component" value="Unassembled WGS sequence"/>
</dbReference>
<organism evidence="2 3">
    <name type="scientific">Arctia plantaginis</name>
    <name type="common">Wood tiger moth</name>
    <name type="synonym">Phalaena plantaginis</name>
    <dbReference type="NCBI Taxonomy" id="874455"/>
    <lineage>
        <taxon>Eukaryota</taxon>
        <taxon>Metazoa</taxon>
        <taxon>Ecdysozoa</taxon>
        <taxon>Arthropoda</taxon>
        <taxon>Hexapoda</taxon>
        <taxon>Insecta</taxon>
        <taxon>Pterygota</taxon>
        <taxon>Neoptera</taxon>
        <taxon>Endopterygota</taxon>
        <taxon>Lepidoptera</taxon>
        <taxon>Glossata</taxon>
        <taxon>Ditrysia</taxon>
        <taxon>Noctuoidea</taxon>
        <taxon>Erebidae</taxon>
        <taxon>Arctiinae</taxon>
        <taxon>Arctia</taxon>
    </lineage>
</organism>
<proteinExistence type="predicted"/>
<sequence>NYKQSTLESSREMSPPRSRGKLLVNLAKSNTKEVFNENDLLT</sequence>
<name>A0A8S1A3U5_ARCPL</name>
<feature type="non-terminal residue" evidence="2">
    <location>
        <position position="42"/>
    </location>
</feature>